<accession>A0A919KD13</accession>
<reference evidence="3" key="1">
    <citation type="journal article" date="2019" name="Int. J. Syst. Evol. Microbiol.">
        <title>The Global Catalogue of Microorganisms (GCM) 10K type strain sequencing project: providing services to taxonomists for standard genome sequencing and annotation.</title>
        <authorList>
            <consortium name="The Broad Institute Genomics Platform"/>
            <consortium name="The Broad Institute Genome Sequencing Center for Infectious Disease"/>
            <person name="Wu L."/>
            <person name="Ma J."/>
        </authorList>
    </citation>
    <scope>NUCLEOTIDE SEQUENCE [LARGE SCALE GENOMIC DNA]</scope>
    <source>
        <strain evidence="3">JCM 4253</strain>
    </source>
</reference>
<dbReference type="AlphaFoldDB" id="A0A919KD13"/>
<comment type="caution">
    <text evidence="2">The sequence shown here is derived from an EMBL/GenBank/DDBJ whole genome shotgun (WGS) entry which is preliminary data.</text>
</comment>
<organism evidence="2 3">
    <name type="scientific">Streptomyces capoamus</name>
    <dbReference type="NCBI Taxonomy" id="68183"/>
    <lineage>
        <taxon>Bacteria</taxon>
        <taxon>Bacillati</taxon>
        <taxon>Actinomycetota</taxon>
        <taxon>Actinomycetes</taxon>
        <taxon>Kitasatosporales</taxon>
        <taxon>Streptomycetaceae</taxon>
        <taxon>Streptomyces</taxon>
    </lineage>
</organism>
<keyword evidence="3" id="KW-1185">Reference proteome</keyword>
<protein>
    <submittedName>
        <fullName evidence="2">Uncharacterized protein</fullName>
    </submittedName>
</protein>
<name>A0A919KD13_9ACTN</name>
<gene>
    <name evidence="2" type="ORF">GCM10018980_44700</name>
</gene>
<feature type="region of interest" description="Disordered" evidence="1">
    <location>
        <begin position="1"/>
        <end position="48"/>
    </location>
</feature>
<evidence type="ECO:0000313" key="2">
    <source>
        <dbReference type="EMBL" id="GHG57954.1"/>
    </source>
</evidence>
<evidence type="ECO:0000256" key="1">
    <source>
        <dbReference type="SAM" id="MobiDB-lite"/>
    </source>
</evidence>
<proteinExistence type="predicted"/>
<dbReference type="Proteomes" id="UP000619355">
    <property type="component" value="Unassembled WGS sequence"/>
</dbReference>
<dbReference type="EMBL" id="BNBF01000014">
    <property type="protein sequence ID" value="GHG57954.1"/>
    <property type="molecule type" value="Genomic_DNA"/>
</dbReference>
<sequence length="100" mass="10873">MRSRSSVASLPESGQCVDPLIRGHPRGKPVAVPAGEAGDGRADPSGEPVITERKRRKGYIGRIPGDPARVSPWQGHTVRGVRLSREETDGWAVVPRWSRI</sequence>
<evidence type="ECO:0000313" key="3">
    <source>
        <dbReference type="Proteomes" id="UP000619355"/>
    </source>
</evidence>